<dbReference type="Proteomes" id="UP000753908">
    <property type="component" value="Unassembled WGS sequence"/>
</dbReference>
<comment type="caution">
    <text evidence="2">The sequence shown here is derived from an EMBL/GenBank/DDBJ whole genome shotgun (WGS) entry which is preliminary data.</text>
</comment>
<dbReference type="EMBL" id="JAHHIF010000079">
    <property type="protein sequence ID" value="MBW4549004.1"/>
    <property type="molecule type" value="Genomic_DNA"/>
</dbReference>
<sequence length="122" mass="13472">MNRFGDIVQKAFYLGVGIAAAAGEEAGGRIGKLRVQAQRLADELVAKGEMTTEEARKMVDDLVQQAQQQPVKPSTSSSPAEPRRIEILSDDDDSASTEAQDVEAMRKQVQAMQEELRRLKRE</sequence>
<reference evidence="2" key="1">
    <citation type="submission" date="2021-05" db="EMBL/GenBank/DDBJ databases">
        <authorList>
            <person name="Pietrasiak N."/>
            <person name="Ward R."/>
            <person name="Stajich J.E."/>
            <person name="Kurbessoian T."/>
        </authorList>
    </citation>
    <scope>NUCLEOTIDE SEQUENCE</scope>
    <source>
        <strain evidence="2">CPER-KK1</strain>
    </source>
</reference>
<evidence type="ECO:0008006" key="4">
    <source>
        <dbReference type="Google" id="ProtNLM"/>
    </source>
</evidence>
<dbReference type="AlphaFoldDB" id="A0A951PTD0"/>
<evidence type="ECO:0000256" key="1">
    <source>
        <dbReference type="SAM" id="MobiDB-lite"/>
    </source>
</evidence>
<organism evidence="2 3">
    <name type="scientific">Symplocastrum torsivum CPER-KK1</name>
    <dbReference type="NCBI Taxonomy" id="450513"/>
    <lineage>
        <taxon>Bacteria</taxon>
        <taxon>Bacillati</taxon>
        <taxon>Cyanobacteriota</taxon>
        <taxon>Cyanophyceae</taxon>
        <taxon>Oscillatoriophycideae</taxon>
        <taxon>Oscillatoriales</taxon>
        <taxon>Microcoleaceae</taxon>
        <taxon>Symplocastrum</taxon>
    </lineage>
</organism>
<accession>A0A951PTD0</accession>
<feature type="compositionally biased region" description="Polar residues" evidence="1">
    <location>
        <begin position="64"/>
        <end position="79"/>
    </location>
</feature>
<evidence type="ECO:0000313" key="3">
    <source>
        <dbReference type="Proteomes" id="UP000753908"/>
    </source>
</evidence>
<feature type="region of interest" description="Disordered" evidence="1">
    <location>
        <begin position="56"/>
        <end position="122"/>
    </location>
</feature>
<reference evidence="2" key="2">
    <citation type="journal article" date="2022" name="Microbiol. Resour. Announc.">
        <title>Metagenome Sequencing to Explore Phylogenomics of Terrestrial Cyanobacteria.</title>
        <authorList>
            <person name="Ward R.D."/>
            <person name="Stajich J.E."/>
            <person name="Johansen J.R."/>
            <person name="Huntemann M."/>
            <person name="Clum A."/>
            <person name="Foster B."/>
            <person name="Foster B."/>
            <person name="Roux S."/>
            <person name="Palaniappan K."/>
            <person name="Varghese N."/>
            <person name="Mukherjee S."/>
            <person name="Reddy T.B.K."/>
            <person name="Daum C."/>
            <person name="Copeland A."/>
            <person name="Chen I.A."/>
            <person name="Ivanova N.N."/>
            <person name="Kyrpides N.C."/>
            <person name="Shapiro N."/>
            <person name="Eloe-Fadrosh E.A."/>
            <person name="Pietrasiak N."/>
        </authorList>
    </citation>
    <scope>NUCLEOTIDE SEQUENCE</scope>
    <source>
        <strain evidence="2">CPER-KK1</strain>
    </source>
</reference>
<evidence type="ECO:0000313" key="2">
    <source>
        <dbReference type="EMBL" id="MBW4549004.1"/>
    </source>
</evidence>
<protein>
    <recommendedName>
        <fullName evidence="4">Polyhydroxyalkanoate synthesis regulator phasin</fullName>
    </recommendedName>
</protein>
<name>A0A951PTD0_9CYAN</name>
<proteinExistence type="predicted"/>
<gene>
    <name evidence="2" type="ORF">KME25_32060</name>
</gene>